<reference evidence="2" key="3">
    <citation type="submission" date="2020-12" db="UniProtKB">
        <authorList>
            <consortium name="EnsemblPlants"/>
        </authorList>
    </citation>
    <scope>IDENTIFICATION</scope>
</reference>
<dbReference type="InParanoid" id="A0A2K1JY92"/>
<evidence type="ECO:0000313" key="3">
    <source>
        <dbReference type="Proteomes" id="UP000006727"/>
    </source>
</evidence>
<evidence type="ECO:0000313" key="2">
    <source>
        <dbReference type="EnsemblPlants" id="PAC:32901030.CDS.1"/>
    </source>
</evidence>
<gene>
    <name evidence="1" type="ORF">PHYPA_013616</name>
</gene>
<accession>A0A2K1JY92</accession>
<dbReference type="Gramene" id="Pp3c10_8540V3.1">
    <property type="protein sequence ID" value="PAC:32901030.CDS.1"/>
    <property type="gene ID" value="Pp3c10_8540"/>
</dbReference>
<reference evidence="1 3" key="1">
    <citation type="journal article" date="2008" name="Science">
        <title>The Physcomitrella genome reveals evolutionary insights into the conquest of land by plants.</title>
        <authorList>
            <person name="Rensing S."/>
            <person name="Lang D."/>
            <person name="Zimmer A."/>
            <person name="Terry A."/>
            <person name="Salamov A."/>
            <person name="Shapiro H."/>
            <person name="Nishiyama T."/>
            <person name="Perroud P.-F."/>
            <person name="Lindquist E."/>
            <person name="Kamisugi Y."/>
            <person name="Tanahashi T."/>
            <person name="Sakakibara K."/>
            <person name="Fujita T."/>
            <person name="Oishi K."/>
            <person name="Shin-I T."/>
            <person name="Kuroki Y."/>
            <person name="Toyoda A."/>
            <person name="Suzuki Y."/>
            <person name="Hashimoto A."/>
            <person name="Yamaguchi K."/>
            <person name="Sugano A."/>
            <person name="Kohara Y."/>
            <person name="Fujiyama A."/>
            <person name="Anterola A."/>
            <person name="Aoki S."/>
            <person name="Ashton N."/>
            <person name="Barbazuk W.B."/>
            <person name="Barker E."/>
            <person name="Bennetzen J."/>
            <person name="Bezanilla M."/>
            <person name="Blankenship R."/>
            <person name="Cho S.H."/>
            <person name="Dutcher S."/>
            <person name="Estelle M."/>
            <person name="Fawcett J.A."/>
            <person name="Gundlach H."/>
            <person name="Hanada K."/>
            <person name="Heyl A."/>
            <person name="Hicks K.A."/>
            <person name="Hugh J."/>
            <person name="Lohr M."/>
            <person name="Mayer K."/>
            <person name="Melkozernov A."/>
            <person name="Murata T."/>
            <person name="Nelson D."/>
            <person name="Pils B."/>
            <person name="Prigge M."/>
            <person name="Reiss B."/>
            <person name="Renner T."/>
            <person name="Rombauts S."/>
            <person name="Rushton P."/>
            <person name="Sanderfoot A."/>
            <person name="Schween G."/>
            <person name="Shiu S.-H."/>
            <person name="Stueber K."/>
            <person name="Theodoulou F.L."/>
            <person name="Tu H."/>
            <person name="Van de Peer Y."/>
            <person name="Verrier P.J."/>
            <person name="Waters E."/>
            <person name="Wood A."/>
            <person name="Yang L."/>
            <person name="Cove D."/>
            <person name="Cuming A."/>
            <person name="Hasebe M."/>
            <person name="Lucas S."/>
            <person name="Mishler D.B."/>
            <person name="Reski R."/>
            <person name="Grigoriev I."/>
            <person name="Quatrano R.S."/>
            <person name="Boore J.L."/>
        </authorList>
    </citation>
    <scope>NUCLEOTIDE SEQUENCE [LARGE SCALE GENOMIC DNA]</scope>
    <source>
        <strain evidence="2 3">cv. Gransden 2004</strain>
    </source>
</reference>
<evidence type="ECO:0000313" key="1">
    <source>
        <dbReference type="EMBL" id="PNR46497.1"/>
    </source>
</evidence>
<dbReference type="AlphaFoldDB" id="A0A2K1JY92"/>
<dbReference type="EMBL" id="ABEU02000010">
    <property type="protein sequence ID" value="PNR46497.1"/>
    <property type="molecule type" value="Genomic_DNA"/>
</dbReference>
<proteinExistence type="predicted"/>
<dbReference type="Proteomes" id="UP000006727">
    <property type="component" value="Chromosome 10"/>
</dbReference>
<organism evidence="1">
    <name type="scientific">Physcomitrium patens</name>
    <name type="common">Spreading-leaved earth moss</name>
    <name type="synonym">Physcomitrella patens</name>
    <dbReference type="NCBI Taxonomy" id="3218"/>
    <lineage>
        <taxon>Eukaryota</taxon>
        <taxon>Viridiplantae</taxon>
        <taxon>Streptophyta</taxon>
        <taxon>Embryophyta</taxon>
        <taxon>Bryophyta</taxon>
        <taxon>Bryophytina</taxon>
        <taxon>Bryopsida</taxon>
        <taxon>Funariidae</taxon>
        <taxon>Funariales</taxon>
        <taxon>Funariaceae</taxon>
        <taxon>Physcomitrium</taxon>
    </lineage>
</organism>
<name>A0A2K1JY92_PHYPA</name>
<dbReference type="EnsemblPlants" id="Pp3c10_8540V3.1">
    <property type="protein sequence ID" value="PAC:32901030.CDS.1"/>
    <property type="gene ID" value="Pp3c10_8540"/>
</dbReference>
<protein>
    <submittedName>
        <fullName evidence="1 2">Uncharacterized protein</fullName>
    </submittedName>
</protein>
<sequence length="65" mass="7596">MANSLEDEYQALYLEHAGFDRFMSSFIEKINIVRIRTTFPRSPISKFTHRNPFLLSALGDVYPRS</sequence>
<reference evidence="1 3" key="2">
    <citation type="journal article" date="2018" name="Plant J.">
        <title>The Physcomitrella patens chromosome-scale assembly reveals moss genome structure and evolution.</title>
        <authorList>
            <person name="Lang D."/>
            <person name="Ullrich K.K."/>
            <person name="Murat F."/>
            <person name="Fuchs J."/>
            <person name="Jenkins J."/>
            <person name="Haas F.B."/>
            <person name="Piednoel M."/>
            <person name="Gundlach H."/>
            <person name="Van Bel M."/>
            <person name="Meyberg R."/>
            <person name="Vives C."/>
            <person name="Morata J."/>
            <person name="Symeonidi A."/>
            <person name="Hiss M."/>
            <person name="Muchero W."/>
            <person name="Kamisugi Y."/>
            <person name="Saleh O."/>
            <person name="Blanc G."/>
            <person name="Decker E.L."/>
            <person name="van Gessel N."/>
            <person name="Grimwood J."/>
            <person name="Hayes R.D."/>
            <person name="Graham S.W."/>
            <person name="Gunter L.E."/>
            <person name="McDaniel S.F."/>
            <person name="Hoernstein S.N.W."/>
            <person name="Larsson A."/>
            <person name="Li F.W."/>
            <person name="Perroud P.F."/>
            <person name="Phillips J."/>
            <person name="Ranjan P."/>
            <person name="Rokshar D.S."/>
            <person name="Rothfels C.J."/>
            <person name="Schneider L."/>
            <person name="Shu S."/>
            <person name="Stevenson D.W."/>
            <person name="Thummler F."/>
            <person name="Tillich M."/>
            <person name="Villarreal Aguilar J.C."/>
            <person name="Widiez T."/>
            <person name="Wong G.K."/>
            <person name="Wymore A."/>
            <person name="Zhang Y."/>
            <person name="Zimmer A.D."/>
            <person name="Quatrano R.S."/>
            <person name="Mayer K.F.X."/>
            <person name="Goodstein D."/>
            <person name="Casacuberta J.M."/>
            <person name="Vandepoele K."/>
            <person name="Reski R."/>
            <person name="Cuming A.C."/>
            <person name="Tuskan G.A."/>
            <person name="Maumus F."/>
            <person name="Salse J."/>
            <person name="Schmutz J."/>
            <person name="Rensing S.A."/>
        </authorList>
    </citation>
    <scope>NUCLEOTIDE SEQUENCE [LARGE SCALE GENOMIC DNA]</scope>
    <source>
        <strain evidence="2 3">cv. Gransden 2004</strain>
    </source>
</reference>
<dbReference type="PaxDb" id="3218-PP1S58_154V6.1"/>
<keyword evidence="3" id="KW-1185">Reference proteome</keyword>